<accession>A0A936YRN3</accession>
<feature type="modified residue" description="4-aspartylphosphate" evidence="6">
    <location>
        <position position="52"/>
    </location>
</feature>
<keyword evidence="11" id="KW-1185">Reference proteome</keyword>
<gene>
    <name evidence="10" type="ORF">JJB09_04640</name>
</gene>
<dbReference type="InterPro" id="IPR001867">
    <property type="entry name" value="OmpR/PhoB-type_DNA-bd"/>
</dbReference>
<protein>
    <submittedName>
        <fullName evidence="10">Response regulator transcription factor</fullName>
    </submittedName>
</protein>
<dbReference type="EMBL" id="JAEQNC010000002">
    <property type="protein sequence ID" value="MBL0371307.1"/>
    <property type="molecule type" value="Genomic_DNA"/>
</dbReference>
<dbReference type="InterPro" id="IPR001789">
    <property type="entry name" value="Sig_transdc_resp-reg_receiver"/>
</dbReference>
<evidence type="ECO:0000259" key="9">
    <source>
        <dbReference type="PROSITE" id="PS51755"/>
    </source>
</evidence>
<dbReference type="AlphaFoldDB" id="A0A936YRN3"/>
<feature type="DNA-binding region" description="OmpR/PhoB-type" evidence="7">
    <location>
        <begin position="126"/>
        <end position="226"/>
    </location>
</feature>
<dbReference type="GO" id="GO:0005829">
    <property type="term" value="C:cytosol"/>
    <property type="evidence" value="ECO:0007669"/>
    <property type="project" value="TreeGrafter"/>
</dbReference>
<proteinExistence type="predicted"/>
<evidence type="ECO:0000256" key="5">
    <source>
        <dbReference type="ARBA" id="ARBA00023163"/>
    </source>
</evidence>
<dbReference type="GO" id="GO:0032993">
    <property type="term" value="C:protein-DNA complex"/>
    <property type="evidence" value="ECO:0007669"/>
    <property type="project" value="TreeGrafter"/>
</dbReference>
<evidence type="ECO:0000313" key="11">
    <source>
        <dbReference type="Proteomes" id="UP000633219"/>
    </source>
</evidence>
<comment type="caution">
    <text evidence="10">The sequence shown here is derived from an EMBL/GenBank/DDBJ whole genome shotgun (WGS) entry which is preliminary data.</text>
</comment>
<dbReference type="Proteomes" id="UP000633219">
    <property type="component" value="Unassembled WGS sequence"/>
</dbReference>
<evidence type="ECO:0000256" key="4">
    <source>
        <dbReference type="ARBA" id="ARBA00023125"/>
    </source>
</evidence>
<keyword evidence="3" id="KW-0805">Transcription regulation</keyword>
<evidence type="ECO:0000256" key="2">
    <source>
        <dbReference type="ARBA" id="ARBA00023012"/>
    </source>
</evidence>
<organism evidence="10 11">
    <name type="scientific">Rhizobium setariae</name>
    <dbReference type="NCBI Taxonomy" id="2801340"/>
    <lineage>
        <taxon>Bacteria</taxon>
        <taxon>Pseudomonadati</taxon>
        <taxon>Pseudomonadota</taxon>
        <taxon>Alphaproteobacteria</taxon>
        <taxon>Hyphomicrobiales</taxon>
        <taxon>Rhizobiaceae</taxon>
        <taxon>Rhizobium/Agrobacterium group</taxon>
        <taxon>Rhizobium</taxon>
    </lineage>
</organism>
<evidence type="ECO:0000256" key="6">
    <source>
        <dbReference type="PROSITE-ProRule" id="PRU00169"/>
    </source>
</evidence>
<dbReference type="SMART" id="SM00862">
    <property type="entry name" value="Trans_reg_C"/>
    <property type="match status" value="1"/>
</dbReference>
<evidence type="ECO:0000259" key="8">
    <source>
        <dbReference type="PROSITE" id="PS50110"/>
    </source>
</evidence>
<keyword evidence="4 7" id="KW-0238">DNA-binding</keyword>
<dbReference type="CDD" id="cd00383">
    <property type="entry name" value="trans_reg_C"/>
    <property type="match status" value="1"/>
</dbReference>
<dbReference type="InterPro" id="IPR011006">
    <property type="entry name" value="CheY-like_superfamily"/>
</dbReference>
<dbReference type="GO" id="GO:0000156">
    <property type="term" value="F:phosphorelay response regulator activity"/>
    <property type="evidence" value="ECO:0007669"/>
    <property type="project" value="TreeGrafter"/>
</dbReference>
<sequence>MNKVVIVEDDIELRDSLADYLIACGEDVTGVGSAIELYQLIAQNTYDVALVDVNLPHYDGLSITSYLAEKTDLAIILMTVQGGIDDRVRGYNSGADLYMVKPVNCEELAAAINSLAKRRKRTAPPDKVAATQEWCVDRLQFRLAPPAGGVVPLTRKEIQFLEMLADNPGKIVARNQVMKTLGYNSADAESRALDAAISRLRSKVYAESGTPLPVQTIQGSGYVFSGSIRLA</sequence>
<dbReference type="PANTHER" id="PTHR48111">
    <property type="entry name" value="REGULATOR OF RPOS"/>
    <property type="match status" value="1"/>
</dbReference>
<dbReference type="InterPro" id="IPR039420">
    <property type="entry name" value="WalR-like"/>
</dbReference>
<dbReference type="Pfam" id="PF00486">
    <property type="entry name" value="Trans_reg_C"/>
    <property type="match status" value="1"/>
</dbReference>
<evidence type="ECO:0000256" key="1">
    <source>
        <dbReference type="ARBA" id="ARBA00022553"/>
    </source>
</evidence>
<dbReference type="InterPro" id="IPR036388">
    <property type="entry name" value="WH-like_DNA-bd_sf"/>
</dbReference>
<evidence type="ECO:0000256" key="7">
    <source>
        <dbReference type="PROSITE-ProRule" id="PRU01091"/>
    </source>
</evidence>
<reference evidence="10" key="1">
    <citation type="submission" date="2021-01" db="EMBL/GenBank/DDBJ databases">
        <title>Rhizobium sp. strain KVB221 16S ribosomal RNA gene Genome sequencing and assembly.</title>
        <authorList>
            <person name="Kang M."/>
        </authorList>
    </citation>
    <scope>NUCLEOTIDE SEQUENCE</scope>
    <source>
        <strain evidence="10">KVB221</strain>
    </source>
</reference>
<dbReference type="SUPFAM" id="SSF52172">
    <property type="entry name" value="CheY-like"/>
    <property type="match status" value="1"/>
</dbReference>
<feature type="domain" description="Response regulatory" evidence="8">
    <location>
        <begin position="3"/>
        <end position="116"/>
    </location>
</feature>
<evidence type="ECO:0000313" key="10">
    <source>
        <dbReference type="EMBL" id="MBL0371307.1"/>
    </source>
</evidence>
<dbReference type="GO" id="GO:0006355">
    <property type="term" value="P:regulation of DNA-templated transcription"/>
    <property type="evidence" value="ECO:0007669"/>
    <property type="project" value="InterPro"/>
</dbReference>
<dbReference type="RefSeq" id="WP_201653792.1">
    <property type="nucleotide sequence ID" value="NZ_JAEQNC010000002.1"/>
</dbReference>
<keyword evidence="5" id="KW-0804">Transcription</keyword>
<dbReference type="PROSITE" id="PS51755">
    <property type="entry name" value="OMPR_PHOB"/>
    <property type="match status" value="1"/>
</dbReference>
<dbReference type="PROSITE" id="PS50110">
    <property type="entry name" value="RESPONSE_REGULATORY"/>
    <property type="match status" value="1"/>
</dbReference>
<dbReference type="GO" id="GO:0000976">
    <property type="term" value="F:transcription cis-regulatory region binding"/>
    <property type="evidence" value="ECO:0007669"/>
    <property type="project" value="TreeGrafter"/>
</dbReference>
<evidence type="ECO:0000256" key="3">
    <source>
        <dbReference type="ARBA" id="ARBA00023015"/>
    </source>
</evidence>
<keyword evidence="2" id="KW-0902">Two-component regulatory system</keyword>
<dbReference type="Gene3D" id="3.40.50.2300">
    <property type="match status" value="1"/>
</dbReference>
<dbReference type="Gene3D" id="1.10.10.10">
    <property type="entry name" value="Winged helix-like DNA-binding domain superfamily/Winged helix DNA-binding domain"/>
    <property type="match status" value="1"/>
</dbReference>
<name>A0A936YRN3_9HYPH</name>
<feature type="domain" description="OmpR/PhoB-type" evidence="9">
    <location>
        <begin position="126"/>
        <end position="226"/>
    </location>
</feature>
<dbReference type="SMART" id="SM00448">
    <property type="entry name" value="REC"/>
    <property type="match status" value="1"/>
</dbReference>
<dbReference type="PANTHER" id="PTHR48111:SF1">
    <property type="entry name" value="TWO-COMPONENT RESPONSE REGULATOR ORR33"/>
    <property type="match status" value="1"/>
</dbReference>
<dbReference type="CDD" id="cd17574">
    <property type="entry name" value="REC_OmpR"/>
    <property type="match status" value="1"/>
</dbReference>
<dbReference type="Pfam" id="PF00072">
    <property type="entry name" value="Response_reg"/>
    <property type="match status" value="1"/>
</dbReference>
<keyword evidence="1 6" id="KW-0597">Phosphoprotein</keyword>